<comment type="caution">
    <text evidence="2">The sequence shown here is derived from an EMBL/GenBank/DDBJ whole genome shotgun (WGS) entry which is preliminary data.</text>
</comment>
<sequence length="299" mass="34435">MEDQMERRNSTYSLSSRGGSELESRYMMESGFYVTSFVATIFIAALITLGLLFITLLVTLTVMLRSCQNQTSGVVQLQKTTDLYAYCRLFALHAELNRLEPNEFPTICRGYATQYITEGQYLRDLKLTVLMAKRYFSSLAPKDSLDIVLMDIDDIFQSNIPHNTSLLEFRFDLYDSSNWVEEVKHSIGILILELYTKLRASGWSLVYITRKPETQRNETKESLISAGYGSWSSLIMRSDEEMKMESWEYFSRRRTELCNQGFRIKGVISSKMEALTGSCLGIRNFKLPDPIYKLDVKSL</sequence>
<evidence type="ECO:0000313" key="2">
    <source>
        <dbReference type="EMBL" id="OVA17690.1"/>
    </source>
</evidence>
<keyword evidence="1" id="KW-0812">Transmembrane</keyword>
<dbReference type="EMBL" id="MVGT01000437">
    <property type="protein sequence ID" value="OVA17690.1"/>
    <property type="molecule type" value="Genomic_DNA"/>
</dbReference>
<reference evidence="2 3" key="1">
    <citation type="journal article" date="2017" name="Mol. Plant">
        <title>The Genome of Medicinal Plant Macleaya cordata Provides New Insights into Benzylisoquinoline Alkaloids Metabolism.</title>
        <authorList>
            <person name="Liu X."/>
            <person name="Liu Y."/>
            <person name="Huang P."/>
            <person name="Ma Y."/>
            <person name="Qing Z."/>
            <person name="Tang Q."/>
            <person name="Cao H."/>
            <person name="Cheng P."/>
            <person name="Zheng Y."/>
            <person name="Yuan Z."/>
            <person name="Zhou Y."/>
            <person name="Liu J."/>
            <person name="Tang Z."/>
            <person name="Zhuo Y."/>
            <person name="Zhang Y."/>
            <person name="Yu L."/>
            <person name="Huang J."/>
            <person name="Yang P."/>
            <person name="Peng Q."/>
            <person name="Zhang J."/>
            <person name="Jiang W."/>
            <person name="Zhang Z."/>
            <person name="Lin K."/>
            <person name="Ro D.K."/>
            <person name="Chen X."/>
            <person name="Xiong X."/>
            <person name="Shang Y."/>
            <person name="Huang S."/>
            <person name="Zeng J."/>
        </authorList>
    </citation>
    <scope>NUCLEOTIDE SEQUENCE [LARGE SCALE GENOMIC DNA]</scope>
    <source>
        <strain evidence="3">cv. BLH2017</strain>
        <tissue evidence="2">Root</tissue>
    </source>
</reference>
<keyword evidence="1" id="KW-0472">Membrane</keyword>
<dbReference type="PANTHER" id="PTHR31284:SF22">
    <property type="entry name" value="ACID PHOSPHATASE"/>
    <property type="match status" value="1"/>
</dbReference>
<protein>
    <submittedName>
        <fullName evidence="2">Acid phosphatase (Class B)</fullName>
    </submittedName>
</protein>
<proteinExistence type="predicted"/>
<dbReference type="Proteomes" id="UP000195402">
    <property type="component" value="Unassembled WGS sequence"/>
</dbReference>
<name>A0A200R4U1_MACCD</name>
<feature type="transmembrane region" description="Helical" evidence="1">
    <location>
        <begin position="32"/>
        <end position="64"/>
    </location>
</feature>
<dbReference type="InterPro" id="IPR023214">
    <property type="entry name" value="HAD_sf"/>
</dbReference>
<evidence type="ECO:0000313" key="3">
    <source>
        <dbReference type="Proteomes" id="UP000195402"/>
    </source>
</evidence>
<dbReference type="InParanoid" id="A0A200R4U1"/>
<dbReference type="OrthoDB" id="1900337at2759"/>
<dbReference type="InterPro" id="IPR005519">
    <property type="entry name" value="Acid_phosphat_B-like"/>
</dbReference>
<dbReference type="Pfam" id="PF03767">
    <property type="entry name" value="Acid_phosphat_B"/>
    <property type="match status" value="1"/>
</dbReference>
<evidence type="ECO:0000256" key="1">
    <source>
        <dbReference type="SAM" id="Phobius"/>
    </source>
</evidence>
<dbReference type="PANTHER" id="PTHR31284">
    <property type="entry name" value="ACID PHOSPHATASE-LIKE PROTEIN"/>
    <property type="match status" value="1"/>
</dbReference>
<organism evidence="2 3">
    <name type="scientific">Macleaya cordata</name>
    <name type="common">Five-seeded plume-poppy</name>
    <name type="synonym">Bocconia cordata</name>
    <dbReference type="NCBI Taxonomy" id="56857"/>
    <lineage>
        <taxon>Eukaryota</taxon>
        <taxon>Viridiplantae</taxon>
        <taxon>Streptophyta</taxon>
        <taxon>Embryophyta</taxon>
        <taxon>Tracheophyta</taxon>
        <taxon>Spermatophyta</taxon>
        <taxon>Magnoliopsida</taxon>
        <taxon>Ranunculales</taxon>
        <taxon>Papaveraceae</taxon>
        <taxon>Papaveroideae</taxon>
        <taxon>Macleaya</taxon>
    </lineage>
</organism>
<dbReference type="FunCoup" id="A0A200R4U1">
    <property type="interactions" value="18"/>
</dbReference>
<gene>
    <name evidence="2" type="ORF">BVC80_1835g64</name>
</gene>
<keyword evidence="3" id="KW-1185">Reference proteome</keyword>
<dbReference type="AlphaFoldDB" id="A0A200R4U1"/>
<dbReference type="OMA" id="IQMVLTY"/>
<dbReference type="Gene3D" id="3.40.50.1000">
    <property type="entry name" value="HAD superfamily/HAD-like"/>
    <property type="match status" value="1"/>
</dbReference>
<accession>A0A200R4U1</accession>
<keyword evidence="1" id="KW-1133">Transmembrane helix</keyword>